<dbReference type="Proteomes" id="UP001319080">
    <property type="component" value="Unassembled WGS sequence"/>
</dbReference>
<evidence type="ECO:0000313" key="12">
    <source>
        <dbReference type="Proteomes" id="UP001319080"/>
    </source>
</evidence>
<evidence type="ECO:0000256" key="1">
    <source>
        <dbReference type="ARBA" id="ARBA00002442"/>
    </source>
</evidence>
<organism evidence="11 12">
    <name type="scientific">Dawidia cretensis</name>
    <dbReference type="NCBI Taxonomy" id="2782350"/>
    <lineage>
        <taxon>Bacteria</taxon>
        <taxon>Pseudomonadati</taxon>
        <taxon>Bacteroidota</taxon>
        <taxon>Cytophagia</taxon>
        <taxon>Cytophagales</taxon>
        <taxon>Chryseotaleaceae</taxon>
        <taxon>Dawidia</taxon>
    </lineage>
</organism>
<evidence type="ECO:0000313" key="11">
    <source>
        <dbReference type="EMBL" id="MBT1710469.1"/>
    </source>
</evidence>
<sequence>MKNWVKILGICLLLYVHTAGLLAEVPRLNILNETVRALYFHVPMWFGMTFLFTMSVYYAVRYLRNPSPELDRKVLEYANVGTVFGILGIFTGMLWANYTWGSPWHGDPKQNGAAIALLVYLAYFVLRGSLDNQEQRARLSAVYNIFAFAAMVPLIFVIPRMTSSMHPGSGGNPGFNAYELDYRMRMVFYPAVAGWILIGLWITSLRIRLKTVEETIIDIEDEK</sequence>
<gene>
    <name evidence="11" type="ORF">KK062_19650</name>
</gene>
<dbReference type="GO" id="GO:0015232">
    <property type="term" value="F:heme transmembrane transporter activity"/>
    <property type="evidence" value="ECO:0007669"/>
    <property type="project" value="InterPro"/>
</dbReference>
<feature type="domain" description="Cytochrome c assembly protein" evidence="10">
    <location>
        <begin position="13"/>
        <end position="155"/>
    </location>
</feature>
<dbReference type="GO" id="GO:0017004">
    <property type="term" value="P:cytochrome complex assembly"/>
    <property type="evidence" value="ECO:0007669"/>
    <property type="project" value="UniProtKB-KW"/>
</dbReference>
<feature type="transmembrane region" description="Helical" evidence="9">
    <location>
        <begin position="39"/>
        <end position="60"/>
    </location>
</feature>
<comment type="subcellular location">
    <subcellularLocation>
        <location evidence="2">Membrane</location>
        <topology evidence="2">Multi-pass membrane protein</topology>
    </subcellularLocation>
</comment>
<protein>
    <recommendedName>
        <fullName evidence="4">Heme exporter protein C</fullName>
    </recommendedName>
</protein>
<keyword evidence="8 9" id="KW-0472">Membrane</keyword>
<evidence type="ECO:0000259" key="10">
    <source>
        <dbReference type="Pfam" id="PF01578"/>
    </source>
</evidence>
<accession>A0AAP2E1R8</accession>
<feature type="transmembrane region" description="Helical" evidence="9">
    <location>
        <begin position="80"/>
        <end position="100"/>
    </location>
</feature>
<dbReference type="GO" id="GO:0005886">
    <property type="term" value="C:plasma membrane"/>
    <property type="evidence" value="ECO:0007669"/>
    <property type="project" value="TreeGrafter"/>
</dbReference>
<evidence type="ECO:0000256" key="8">
    <source>
        <dbReference type="ARBA" id="ARBA00023136"/>
    </source>
</evidence>
<evidence type="ECO:0000256" key="5">
    <source>
        <dbReference type="ARBA" id="ARBA00022692"/>
    </source>
</evidence>
<feature type="transmembrane region" description="Helical" evidence="9">
    <location>
        <begin position="182"/>
        <end position="202"/>
    </location>
</feature>
<dbReference type="RefSeq" id="WP_254086040.1">
    <property type="nucleotide sequence ID" value="NZ_JAHESE010000022.1"/>
</dbReference>
<feature type="transmembrane region" description="Helical" evidence="9">
    <location>
        <begin position="142"/>
        <end position="162"/>
    </location>
</feature>
<evidence type="ECO:0000256" key="7">
    <source>
        <dbReference type="ARBA" id="ARBA00022989"/>
    </source>
</evidence>
<dbReference type="AlphaFoldDB" id="A0AAP2E1R8"/>
<evidence type="ECO:0000256" key="2">
    <source>
        <dbReference type="ARBA" id="ARBA00004141"/>
    </source>
</evidence>
<dbReference type="GO" id="GO:0020037">
    <property type="term" value="F:heme binding"/>
    <property type="evidence" value="ECO:0007669"/>
    <property type="project" value="InterPro"/>
</dbReference>
<keyword evidence="6" id="KW-0201">Cytochrome c-type biogenesis</keyword>
<evidence type="ECO:0000256" key="3">
    <source>
        <dbReference type="ARBA" id="ARBA00005840"/>
    </source>
</evidence>
<evidence type="ECO:0000256" key="4">
    <source>
        <dbReference type="ARBA" id="ARBA00016463"/>
    </source>
</evidence>
<proteinExistence type="inferred from homology"/>
<comment type="similarity">
    <text evidence="3">Belongs to the CcmC/CycZ/HelC family.</text>
</comment>
<dbReference type="InterPro" id="IPR002541">
    <property type="entry name" value="Cyt_c_assembly"/>
</dbReference>
<dbReference type="Pfam" id="PF01578">
    <property type="entry name" value="Cytochrom_C_asm"/>
    <property type="match status" value="1"/>
</dbReference>
<evidence type="ECO:0000256" key="6">
    <source>
        <dbReference type="ARBA" id="ARBA00022748"/>
    </source>
</evidence>
<dbReference type="InterPro" id="IPR003557">
    <property type="entry name" value="Cyt_c_biogenesis_CcmC"/>
</dbReference>
<name>A0AAP2E1R8_9BACT</name>
<keyword evidence="7 9" id="KW-1133">Transmembrane helix</keyword>
<keyword evidence="12" id="KW-1185">Reference proteome</keyword>
<dbReference type="PANTHER" id="PTHR30071:SF1">
    <property type="entry name" value="CYTOCHROME B_B6 PROTEIN-RELATED"/>
    <property type="match status" value="1"/>
</dbReference>
<dbReference type="PANTHER" id="PTHR30071">
    <property type="entry name" value="HEME EXPORTER PROTEIN C"/>
    <property type="match status" value="1"/>
</dbReference>
<dbReference type="InterPro" id="IPR045062">
    <property type="entry name" value="Cyt_c_biogenesis_CcsA/CcmC"/>
</dbReference>
<feature type="transmembrane region" description="Helical" evidence="9">
    <location>
        <begin position="112"/>
        <end position="130"/>
    </location>
</feature>
<dbReference type="PRINTS" id="PR01386">
    <property type="entry name" value="CCMCBIOGNSIS"/>
</dbReference>
<dbReference type="EMBL" id="JAHESE010000022">
    <property type="protein sequence ID" value="MBT1710469.1"/>
    <property type="molecule type" value="Genomic_DNA"/>
</dbReference>
<evidence type="ECO:0000256" key="9">
    <source>
        <dbReference type="SAM" id="Phobius"/>
    </source>
</evidence>
<comment type="caution">
    <text evidence="11">The sequence shown here is derived from an EMBL/GenBank/DDBJ whole genome shotgun (WGS) entry which is preliminary data.</text>
</comment>
<keyword evidence="5 9" id="KW-0812">Transmembrane</keyword>
<reference evidence="11 12" key="1">
    <citation type="submission" date="2021-05" db="EMBL/GenBank/DDBJ databases">
        <title>A Polyphasic approach of four new species of the genus Ohtaekwangia: Ohtaekwangia histidinii sp. nov., Ohtaekwangia cretensis sp. nov., Ohtaekwangia indiensis sp. nov., Ohtaekwangia reichenbachii sp. nov. from diverse environment.</title>
        <authorList>
            <person name="Octaviana S."/>
        </authorList>
    </citation>
    <scope>NUCLEOTIDE SEQUENCE [LARGE SCALE GENOMIC DNA]</scope>
    <source>
        <strain evidence="11 12">PWU5</strain>
    </source>
</reference>
<comment type="function">
    <text evidence="1">Required for the export of heme to the periplasm for the biogenesis of c-type cytochromes.</text>
</comment>